<dbReference type="AlphaFoldDB" id="A0AAW0CMC9"/>
<evidence type="ECO:0000256" key="2">
    <source>
        <dbReference type="SAM" id="SignalP"/>
    </source>
</evidence>
<feature type="region of interest" description="Disordered" evidence="1">
    <location>
        <begin position="169"/>
        <end position="190"/>
    </location>
</feature>
<comment type="caution">
    <text evidence="3">The sequence shown here is derived from an EMBL/GenBank/DDBJ whole genome shotgun (WGS) entry which is preliminary data.</text>
</comment>
<keyword evidence="4" id="KW-1185">Reference proteome</keyword>
<reference evidence="3 4" key="1">
    <citation type="journal article" date="2024" name="J Genomics">
        <title>Draft genome sequencing and assembly of Favolaschia claudopus CIRM-BRFM 2984 isolated from oak limbs.</title>
        <authorList>
            <person name="Navarro D."/>
            <person name="Drula E."/>
            <person name="Chaduli D."/>
            <person name="Cazenave R."/>
            <person name="Ahrendt S."/>
            <person name="Wang J."/>
            <person name="Lipzen A."/>
            <person name="Daum C."/>
            <person name="Barry K."/>
            <person name="Grigoriev I.V."/>
            <person name="Favel A."/>
            <person name="Rosso M.N."/>
            <person name="Martin F."/>
        </authorList>
    </citation>
    <scope>NUCLEOTIDE SEQUENCE [LARGE SCALE GENOMIC DNA]</scope>
    <source>
        <strain evidence="3 4">CIRM-BRFM 2984</strain>
    </source>
</reference>
<evidence type="ECO:0000313" key="3">
    <source>
        <dbReference type="EMBL" id="KAK7039587.1"/>
    </source>
</evidence>
<feature type="chain" id="PRO_5044012943" evidence="2">
    <location>
        <begin position="21"/>
        <end position="246"/>
    </location>
</feature>
<name>A0AAW0CMC9_9AGAR</name>
<accession>A0AAW0CMC9</accession>
<feature type="signal peptide" evidence="2">
    <location>
        <begin position="1"/>
        <end position="20"/>
    </location>
</feature>
<dbReference type="EMBL" id="JAWWNJ010000016">
    <property type="protein sequence ID" value="KAK7039587.1"/>
    <property type="molecule type" value="Genomic_DNA"/>
</dbReference>
<evidence type="ECO:0000256" key="1">
    <source>
        <dbReference type="SAM" id="MobiDB-lite"/>
    </source>
</evidence>
<protein>
    <submittedName>
        <fullName evidence="3">Uncharacterized protein</fullName>
    </submittedName>
</protein>
<gene>
    <name evidence="3" type="ORF">R3P38DRAFT_2900548</name>
</gene>
<evidence type="ECO:0000313" key="4">
    <source>
        <dbReference type="Proteomes" id="UP001362999"/>
    </source>
</evidence>
<sequence>MHFSLLYAVVLLAVPTLVVACEGSCITDTTAKMHNNYNKPVACALSNIGQEIIDTYNLNSVPGSPTISIPTLLQPMTTCYNNISFDALETALFPHFFHGKCLDADGNEPDGCPDPDCPIVCGTPGSIVHFYSMWYHISYNTTVASFSSCADPHSTPYKTLQKRILAHLPESKTEAGPGPQVLRSRRSGVSDHDEASTSLILEEHVGSSLKHILARFPQRLEECCGGAKIPSCIWEKQMKKLVLSFP</sequence>
<organism evidence="3 4">
    <name type="scientific">Favolaschia claudopus</name>
    <dbReference type="NCBI Taxonomy" id="2862362"/>
    <lineage>
        <taxon>Eukaryota</taxon>
        <taxon>Fungi</taxon>
        <taxon>Dikarya</taxon>
        <taxon>Basidiomycota</taxon>
        <taxon>Agaricomycotina</taxon>
        <taxon>Agaricomycetes</taxon>
        <taxon>Agaricomycetidae</taxon>
        <taxon>Agaricales</taxon>
        <taxon>Marasmiineae</taxon>
        <taxon>Mycenaceae</taxon>
        <taxon>Favolaschia</taxon>
    </lineage>
</organism>
<proteinExistence type="predicted"/>
<dbReference type="Proteomes" id="UP001362999">
    <property type="component" value="Unassembled WGS sequence"/>
</dbReference>
<keyword evidence="2" id="KW-0732">Signal</keyword>